<reference evidence="1" key="2">
    <citation type="journal article" date="2022" name="New Phytol.">
        <title>Evolutionary transition to the ectomycorrhizal habit in the genomes of a hyperdiverse lineage of mushroom-forming fungi.</title>
        <authorList>
            <person name="Looney B."/>
            <person name="Miyauchi S."/>
            <person name="Morin E."/>
            <person name="Drula E."/>
            <person name="Courty P.E."/>
            <person name="Kohler A."/>
            <person name="Kuo A."/>
            <person name="LaButti K."/>
            <person name="Pangilinan J."/>
            <person name="Lipzen A."/>
            <person name="Riley R."/>
            <person name="Andreopoulos W."/>
            <person name="He G."/>
            <person name="Johnson J."/>
            <person name="Nolan M."/>
            <person name="Tritt A."/>
            <person name="Barry K.W."/>
            <person name="Grigoriev I.V."/>
            <person name="Nagy L.G."/>
            <person name="Hibbett D."/>
            <person name="Henrissat B."/>
            <person name="Matheny P.B."/>
            <person name="Labbe J."/>
            <person name="Martin F.M."/>
        </authorList>
    </citation>
    <scope>NUCLEOTIDE SEQUENCE</scope>
    <source>
        <strain evidence="1">HHB10654</strain>
    </source>
</reference>
<gene>
    <name evidence="1" type="ORF">BV25DRAFT_95956</name>
</gene>
<evidence type="ECO:0000313" key="2">
    <source>
        <dbReference type="Proteomes" id="UP000814140"/>
    </source>
</evidence>
<protein>
    <submittedName>
        <fullName evidence="1">Uncharacterized protein</fullName>
    </submittedName>
</protein>
<organism evidence="1 2">
    <name type="scientific">Artomyces pyxidatus</name>
    <dbReference type="NCBI Taxonomy" id="48021"/>
    <lineage>
        <taxon>Eukaryota</taxon>
        <taxon>Fungi</taxon>
        <taxon>Dikarya</taxon>
        <taxon>Basidiomycota</taxon>
        <taxon>Agaricomycotina</taxon>
        <taxon>Agaricomycetes</taxon>
        <taxon>Russulales</taxon>
        <taxon>Auriscalpiaceae</taxon>
        <taxon>Artomyces</taxon>
    </lineage>
</organism>
<dbReference type="Proteomes" id="UP000814140">
    <property type="component" value="Unassembled WGS sequence"/>
</dbReference>
<comment type="caution">
    <text evidence="1">The sequence shown here is derived from an EMBL/GenBank/DDBJ whole genome shotgun (WGS) entry which is preliminary data.</text>
</comment>
<dbReference type="EMBL" id="MU277187">
    <property type="protein sequence ID" value="KAI0069122.1"/>
    <property type="molecule type" value="Genomic_DNA"/>
</dbReference>
<evidence type="ECO:0000313" key="1">
    <source>
        <dbReference type="EMBL" id="KAI0069122.1"/>
    </source>
</evidence>
<proteinExistence type="predicted"/>
<sequence length="209" mass="23430">MWPVLPLTGFRTILVGFLAIMALAVPSATAVLTYYSFPSTQRLLRDAPRLEKNIWIGILVVESVLDLTLTATLIYILGQHEGEFPRSNNVFERLRTFFFTRGIILTMFQVVVMILSFAVTHSTVYLAFLLSLGQVYANSALMTLNNRKYLREADPNCHFSTMVRIAVGASVNETVHTSAEVERASRSTRLVLEIPRNFPSCDSPSIEVI</sequence>
<reference evidence="1" key="1">
    <citation type="submission" date="2021-03" db="EMBL/GenBank/DDBJ databases">
        <authorList>
            <consortium name="DOE Joint Genome Institute"/>
            <person name="Ahrendt S."/>
            <person name="Looney B.P."/>
            <person name="Miyauchi S."/>
            <person name="Morin E."/>
            <person name="Drula E."/>
            <person name="Courty P.E."/>
            <person name="Chicoki N."/>
            <person name="Fauchery L."/>
            <person name="Kohler A."/>
            <person name="Kuo A."/>
            <person name="Labutti K."/>
            <person name="Pangilinan J."/>
            <person name="Lipzen A."/>
            <person name="Riley R."/>
            <person name="Andreopoulos W."/>
            <person name="He G."/>
            <person name="Johnson J."/>
            <person name="Barry K.W."/>
            <person name="Grigoriev I.V."/>
            <person name="Nagy L."/>
            <person name="Hibbett D."/>
            <person name="Henrissat B."/>
            <person name="Matheny P.B."/>
            <person name="Labbe J."/>
            <person name="Martin F."/>
        </authorList>
    </citation>
    <scope>NUCLEOTIDE SEQUENCE</scope>
    <source>
        <strain evidence="1">HHB10654</strain>
    </source>
</reference>
<keyword evidence="2" id="KW-1185">Reference proteome</keyword>
<name>A0ACB8TL12_9AGAM</name>
<accession>A0ACB8TL12</accession>